<dbReference type="Pfam" id="PF19406">
    <property type="entry name" value="PKD_5"/>
    <property type="match status" value="2"/>
</dbReference>
<dbReference type="PROSITE" id="PS50093">
    <property type="entry name" value="PKD"/>
    <property type="match status" value="5"/>
</dbReference>
<dbReference type="EMBL" id="LSFM01000023">
    <property type="protein sequence ID" value="OBY63063.1"/>
    <property type="molecule type" value="Genomic_DNA"/>
</dbReference>
<dbReference type="InterPro" id="IPR025667">
    <property type="entry name" value="SprB_repeat"/>
</dbReference>
<keyword evidence="4" id="KW-1185">Reference proteome</keyword>
<dbReference type="InterPro" id="IPR000601">
    <property type="entry name" value="PKD_dom"/>
</dbReference>
<dbReference type="Pfam" id="PF13585">
    <property type="entry name" value="CHU_C"/>
    <property type="match status" value="1"/>
</dbReference>
<keyword evidence="1" id="KW-0812">Transmembrane</keyword>
<proteinExistence type="predicted"/>
<dbReference type="CDD" id="cd00146">
    <property type="entry name" value="PKD"/>
    <property type="match status" value="5"/>
</dbReference>
<evidence type="ECO:0000313" key="4">
    <source>
        <dbReference type="Proteomes" id="UP000092584"/>
    </source>
</evidence>
<name>A0A1B8TTR9_9FLAO</name>
<dbReference type="Gene3D" id="2.60.40.2700">
    <property type="match status" value="4"/>
</dbReference>
<dbReference type="Proteomes" id="UP000092584">
    <property type="component" value="Unassembled WGS sequence"/>
</dbReference>
<dbReference type="Pfam" id="PF18911">
    <property type="entry name" value="PKD_4"/>
    <property type="match status" value="4"/>
</dbReference>
<feature type="domain" description="PKD" evidence="2">
    <location>
        <begin position="2167"/>
        <end position="2234"/>
    </location>
</feature>
<dbReference type="InterPro" id="IPR035986">
    <property type="entry name" value="PKD_dom_sf"/>
</dbReference>
<gene>
    <name evidence="3" type="ORF">LPB3_13115</name>
</gene>
<dbReference type="SUPFAM" id="SSF49299">
    <property type="entry name" value="PKD domain"/>
    <property type="match status" value="5"/>
</dbReference>
<evidence type="ECO:0000256" key="1">
    <source>
        <dbReference type="SAM" id="Phobius"/>
    </source>
</evidence>
<reference evidence="4" key="1">
    <citation type="submission" date="2016-02" db="EMBL/GenBank/DDBJ databases">
        <authorList>
            <person name="Shin S.-K."/>
            <person name="Yi H."/>
            <person name="Kim E."/>
        </authorList>
    </citation>
    <scope>NUCLEOTIDE SEQUENCE [LARGE SCALE GENOMIC DNA]</scope>
    <source>
        <strain evidence="4">LPB0003</strain>
    </source>
</reference>
<dbReference type="RefSeq" id="WP_065320040.1">
    <property type="nucleotide sequence ID" value="NZ_CP017477.1"/>
</dbReference>
<feature type="domain" description="PKD" evidence="2">
    <location>
        <begin position="271"/>
        <end position="319"/>
    </location>
</feature>
<feature type="domain" description="PKD" evidence="2">
    <location>
        <begin position="476"/>
        <end position="534"/>
    </location>
</feature>
<dbReference type="OrthoDB" id="607469at2"/>
<keyword evidence="1" id="KW-1133">Transmembrane helix</keyword>
<dbReference type="InterPro" id="IPR022409">
    <property type="entry name" value="PKD/Chitinase_dom"/>
</dbReference>
<dbReference type="STRING" id="1774273.LPB03_13100"/>
<dbReference type="SMART" id="SM00089">
    <property type="entry name" value="PKD"/>
    <property type="match status" value="5"/>
</dbReference>
<accession>A0A1B8TTR9</accession>
<dbReference type="InterPro" id="IPR013783">
    <property type="entry name" value="Ig-like_fold"/>
</dbReference>
<dbReference type="Gene3D" id="2.60.40.740">
    <property type="match status" value="2"/>
</dbReference>
<feature type="transmembrane region" description="Helical" evidence="1">
    <location>
        <begin position="12"/>
        <end position="32"/>
    </location>
</feature>
<comment type="caution">
    <text evidence="3">The sequence shown here is derived from an EMBL/GenBank/DDBJ whole genome shotgun (WGS) entry which is preliminary data.</text>
</comment>
<sequence>MKFRASPIHFKFRNKITFVSIVLVFGFLLNLYSNKINFSFLANFLAPTATISSDKTNGCVDIESDIIFTGSGGTAPYTFTYQINNDAEATIKSTNGNLATLKYKNAAAGAYIFKLIKVEDNASTSQAISGQEITISINEKPTVAFDFDKNEACSGETIQFNVTTETGEAPFTYLWNFGDGNSSTEKNPTHAYTSLGCGIIDYGVSLIITDKNGCTNSFAKQILVKEKPEIAFRDQKTRESVFTNCGNISSTSSSNYEVFVEKISNTTCIDSYFIDWGDGSTTAAASFPATHTYTSVGVFDMKIKATGDNGCSNEVSYQVKNVSNPAGGFESPGNTSNLCLPTDNLNFGISNWGLNSSDTMYFVDFGDGVIETYTQAELIASSSYDAANPANSSKFLTPHSYNRGSCSEMNGQFVATLTIQNACSSTPFTISNITVLESSVAEFDAPESSCINTNILFDNLSIIGDESSCLKNADITWNFGDGTVRNLLSVKTAEDIQHTYTQPGNYTVSLSIISKCGTDVFTKDICIEPEITPTFSVNTDAGCIPLNVITTNTTDQSELCSTPTYLWAVTYAADNCGTVEGFSFTNGTDETSENPEFIFTTSGKYELTKTTTTSCGEETVSKIIDVKKPPTAAINPIDDFCGQTTINPIAVVENCTSDTSNITYNWTFVGGTPANSTSLNPGDITYNTAGVYEVSLEVTSECGVSNTATQTFEIFEKPILTNTNLIQEICSGQSTAEITIASNNPTVNYAWIANAGANITGFIANGNSNIIPAQTLINNGTTPEQVTYTATATSGVCESDALEFIITVNPSPEISTQPTSSEICLNGTATLLEVAYQKGTGTPTYQWFSNTIDVNSGGNPIAGETTASYNPPTNVLGETFYYVEISFSSGGCSFIVSNTANVHIKPQITVDAVAAPQTICVNGTVSEFEVSFSGGTGNASYQWYSNATNSNSGGIEIPGATNKTYTPNAFTTAGNFYFYAEISLDGNGCSSASSDAFEINVLTNPVIDSQPIATQELCQSVTPTDLTITASGGSTSDKTYQWFINNTNSTTGGTAITGANSNTYTPITTNVGTFYYYAVVSQPESGCSVTSDISELIVNDAPNIITHPISSEICLNGSATTLEVAYQNGTGTPNYQWFSNTVDANSGGNPITGETTNSYNPPTNSVGETFYYVEISFATGGCSLIISETASIHVQPQITVNSITPTQSICIDGTANELEVSFSGGAGNATYKWFSNTTNTNAGGTEIIGTTNNTFTPNAFATAGTFYFYAEISLDGNGCSSAFSDVFEINVLADPIIDSQPIVAQELCKNAIPTDLAVSVSGGTTSTKTYQWFINNTNSTTGGTAIAGANSDTYTPITTNVGTFYYYSVVSQPESGCSVTSDISELIINDAPNFVTQPISYEICLNKPVTPLQVTYQNGIGTPAYQWFSNTVDANSGGTEITGETAASYNPPTNTLGEIYYYVEISFSSGGCSKIISDTAKISVSEIPVISDAAITVYSEATFVFNPTTVLGNIVPADTKYTWSAPTYSPAGSILGTSAANTQDVISQTLENTGTTPIIVTYIITPATTKCAGDTFVLEITVNPSMNSNAVVTNISCFEANDGIIATNIDGGIPFTTGNPYLISWSGPNGFTSTETTITNLEIGTYTLRIEDSTGFFKIEQWMVTQPDILSIVKNTERNISCFQGNDGTLEVTISGGTAPYTYNWTTTNGSGIVPNQKNQNTLTAGSYALEVVDQNNCTIITNFVLTQPDGLNVTVNPTKEILCFGDAAGEIEINVSGGTKVEISSGVFDYLYSWSGPNGFVSASKNINNLVSGTYTVNVTDDLGCTTSTDVIINQATEIKIDVTKIDVTCYGKADGAIDLTVTGGKEPYQISWSNLGNGLSQSNLTADTYTATITDANNCVKQTTITITQPIFFIDPVVKPISCNGESDASIDLNLMGGVAPISVIWSDDASAGVQRNNLAAGTYTVTILDSDINQCPIEKTFIITNPPAIAVSTVVINAEDCDIANSGSINLDVSGGTAPYTFLWNTNATTEDLNNIPQGDYSVIITDANGCSLERQFNIFRQEPLSITFTETTLTDCDLKTVNKQTKANVTGGYLPYTYTWSAGNVSATDTSMMVTDQIGSYSLTVTDNKGCTATKSFSIDITAIGDTEFNYSAFSLSTYDFLSVEDPIQFTNLTTGDYTNLQWDFGDGSPPTNEENPVHTYDQVGTFTIALTAEFTAGCVETFTRIVEITKGYKLVNPTAFTPNGDGYNETIRPSHRGFTSLNMIIYDTWGTTIYTEEGLDLKGWNGFTNEKPAENGNYVMLVKGITFFGKEIIISSPVTLLK</sequence>
<evidence type="ECO:0000313" key="3">
    <source>
        <dbReference type="EMBL" id="OBY63063.1"/>
    </source>
</evidence>
<keyword evidence="1" id="KW-0472">Membrane</keyword>
<dbReference type="KEGG" id="pob:LPB03_13100"/>
<feature type="domain" description="PKD" evidence="2">
    <location>
        <begin position="660"/>
        <end position="714"/>
    </location>
</feature>
<dbReference type="Gene3D" id="2.60.40.10">
    <property type="entry name" value="Immunoglobulins"/>
    <property type="match status" value="7"/>
</dbReference>
<protein>
    <recommendedName>
        <fullName evidence="2">PKD domain-containing protein</fullName>
    </recommendedName>
</protein>
<dbReference type="Pfam" id="PF13573">
    <property type="entry name" value="SprB"/>
    <property type="match status" value="5"/>
</dbReference>
<evidence type="ECO:0000259" key="2">
    <source>
        <dbReference type="PROSITE" id="PS50093"/>
    </source>
</evidence>
<organism evidence="3 4">
    <name type="scientific">Polaribacter vadi</name>
    <dbReference type="NCBI Taxonomy" id="1774273"/>
    <lineage>
        <taxon>Bacteria</taxon>
        <taxon>Pseudomonadati</taxon>
        <taxon>Bacteroidota</taxon>
        <taxon>Flavobacteriia</taxon>
        <taxon>Flavobacteriales</taxon>
        <taxon>Flavobacteriaceae</taxon>
    </lineage>
</organism>
<dbReference type="InterPro" id="IPR045828">
    <property type="entry name" value="PKD_Bacteroidetes"/>
</dbReference>
<feature type="domain" description="PKD" evidence="2">
    <location>
        <begin position="170"/>
        <end position="196"/>
    </location>
</feature>